<dbReference type="EMBL" id="MCGE01000005">
    <property type="protein sequence ID" value="ORZ21692.1"/>
    <property type="molecule type" value="Genomic_DNA"/>
</dbReference>
<evidence type="ECO:0000256" key="2">
    <source>
        <dbReference type="ARBA" id="ARBA00022490"/>
    </source>
</evidence>
<feature type="domain" description="Gamma tubulin complex component C-terminal" evidence="7">
    <location>
        <begin position="678"/>
        <end position="933"/>
    </location>
</feature>
<feature type="compositionally biased region" description="Acidic residues" evidence="6">
    <location>
        <begin position="152"/>
        <end position="170"/>
    </location>
</feature>
<dbReference type="InterPro" id="IPR041470">
    <property type="entry name" value="GCP_N"/>
</dbReference>
<dbReference type="GO" id="GO:0031122">
    <property type="term" value="P:cytoplasmic microtubule organization"/>
    <property type="evidence" value="ECO:0007669"/>
    <property type="project" value="TreeGrafter"/>
</dbReference>
<dbReference type="InterPro" id="IPR007259">
    <property type="entry name" value="GCP"/>
</dbReference>
<evidence type="ECO:0000256" key="5">
    <source>
        <dbReference type="RuleBase" id="RU363050"/>
    </source>
</evidence>
<keyword evidence="4 5" id="KW-0206">Cytoskeleton</keyword>
<dbReference type="Pfam" id="PF04130">
    <property type="entry name" value="GCP_C_terminal"/>
    <property type="match status" value="1"/>
</dbReference>
<evidence type="ECO:0000259" key="8">
    <source>
        <dbReference type="Pfam" id="PF17681"/>
    </source>
</evidence>
<keyword evidence="3 5" id="KW-0493">Microtubule</keyword>
<dbReference type="CDD" id="cd22572">
    <property type="entry name" value="GCP5_NTD"/>
    <property type="match status" value="1"/>
</dbReference>
<dbReference type="InterPro" id="IPR040457">
    <property type="entry name" value="GCP_C"/>
</dbReference>
<evidence type="ECO:0000256" key="3">
    <source>
        <dbReference type="ARBA" id="ARBA00022701"/>
    </source>
</evidence>
<dbReference type="PANTHER" id="PTHR19302">
    <property type="entry name" value="GAMMA TUBULIN COMPLEX PROTEIN"/>
    <property type="match status" value="1"/>
</dbReference>
<dbReference type="GO" id="GO:0007020">
    <property type="term" value="P:microtubule nucleation"/>
    <property type="evidence" value="ECO:0007669"/>
    <property type="project" value="InterPro"/>
</dbReference>
<dbReference type="GO" id="GO:0000278">
    <property type="term" value="P:mitotic cell cycle"/>
    <property type="evidence" value="ECO:0007669"/>
    <property type="project" value="TreeGrafter"/>
</dbReference>
<dbReference type="GO" id="GO:0051321">
    <property type="term" value="P:meiotic cell cycle"/>
    <property type="evidence" value="ECO:0007669"/>
    <property type="project" value="TreeGrafter"/>
</dbReference>
<organism evidence="9 10">
    <name type="scientific">Absidia repens</name>
    <dbReference type="NCBI Taxonomy" id="90262"/>
    <lineage>
        <taxon>Eukaryota</taxon>
        <taxon>Fungi</taxon>
        <taxon>Fungi incertae sedis</taxon>
        <taxon>Mucoromycota</taxon>
        <taxon>Mucoromycotina</taxon>
        <taxon>Mucoromycetes</taxon>
        <taxon>Mucorales</taxon>
        <taxon>Cunninghamellaceae</taxon>
        <taxon>Absidia</taxon>
    </lineage>
</organism>
<dbReference type="GO" id="GO:0043015">
    <property type="term" value="F:gamma-tubulin binding"/>
    <property type="evidence" value="ECO:0007669"/>
    <property type="project" value="InterPro"/>
</dbReference>
<evidence type="ECO:0000313" key="9">
    <source>
        <dbReference type="EMBL" id="ORZ21692.1"/>
    </source>
</evidence>
<dbReference type="PANTHER" id="PTHR19302:SF33">
    <property type="entry name" value="GAMMA-TUBULIN COMPLEX COMPONENT 5"/>
    <property type="match status" value="1"/>
</dbReference>
<dbReference type="GO" id="GO:0051011">
    <property type="term" value="F:microtubule minus-end binding"/>
    <property type="evidence" value="ECO:0007669"/>
    <property type="project" value="TreeGrafter"/>
</dbReference>
<keyword evidence="10" id="KW-1185">Reference proteome</keyword>
<dbReference type="Proteomes" id="UP000193560">
    <property type="component" value="Unassembled WGS sequence"/>
</dbReference>
<sequence length="974" mass="112083">MTQTTVEHLLQQLIENVTGINESSRTSRSNLQHIQATLKHHRSSSTEEHLVDETYANLADKFLIKGYGDLADDLTTSKNDYLDKLKDSTTPQRILAYDMLSLLLALSDSPMKNTHERKQQIVDQKQHTFKNWGDVLRDEPLKGSHWQNWDDIASEDDDDDDDDYWNDGLDDTSSRYSQIPRQQDIQPSSFDRHSDNIYLQRLKAVHTTVSETSATYRLNHLKEKQYWDPSNGDSVESEFRPDDSILHDSSHLNIALHENTYNSTYSKRRIYIKEADAIREVLFLLCGYKTVIFKPAKNDNGNLFHLDPNYALRHLSCQSFKAIMDTFCHHACTLYKLRGHVERTVYVRQNGQTYQAFSVAISTALNGFERLVAELESKYMPNFSSDSAGIVSLLQLQETLHQPLSCFGIIYDTLVQCSLLVSATSTKANARSVATFLLATLFNQTLNAQMTGDTVLYQTMLSVFYQTLVPYSRLLDDWIWNGSLNDDVAGELFIKRKTDIDDKSSMYWTDGFFVGGIELNTPKCPLFTAGFTNRILLTGKTVNVINKFNITKRPENTPKQVSLETIFCQQFHPDTTQFWNDIIMNQKIQSPPTPSQTTGTHKKMTNPFIQFGVPALNQQRNIFALTTNTKKIDQQSSDFLSLFEYELNDCLQLYIDDLYDFSAHTLLSTLQRHASISDHLYSLSNIYLMLDTDLMHSFCETLFIQMDKKDRWYDRSFINQAFVDACQISDSQKYMTLVDIKMQTDKTDLNQSRKTSLPRGYKALTTATYLNQIRIDYQICWPTNNFIKPQCLDDYDRLVHLLIRIKRAKYVLEKKTLLDKCTDMAPAINGNQGGLATRLYALRMRMVWFINAFWRYIMTTVLHADTKTFKEQLAKIENADEIPILHELYLKHIIDKCLLNEQSVSIKKAIIHIMDLVEQLADLFTDSQYDTLGSLNTLEKDYIRTSEFIATSLSILGRKGSLAWFDILATSLSV</sequence>
<reference evidence="9 10" key="1">
    <citation type="submission" date="2016-07" db="EMBL/GenBank/DDBJ databases">
        <title>Pervasive Adenine N6-methylation of Active Genes in Fungi.</title>
        <authorList>
            <consortium name="DOE Joint Genome Institute"/>
            <person name="Mondo S.J."/>
            <person name="Dannebaum R.O."/>
            <person name="Kuo R.C."/>
            <person name="Labutti K."/>
            <person name="Haridas S."/>
            <person name="Kuo A."/>
            <person name="Salamov A."/>
            <person name="Ahrendt S.R."/>
            <person name="Lipzen A."/>
            <person name="Sullivan W."/>
            <person name="Andreopoulos W.B."/>
            <person name="Clum A."/>
            <person name="Lindquist E."/>
            <person name="Daum C."/>
            <person name="Ramamoorthy G.K."/>
            <person name="Gryganskyi A."/>
            <person name="Culley D."/>
            <person name="Magnuson J.K."/>
            <person name="James T.Y."/>
            <person name="O'Malley M.A."/>
            <person name="Stajich J.E."/>
            <person name="Spatafora J.W."/>
            <person name="Visel A."/>
            <person name="Grigoriev I.V."/>
        </authorList>
    </citation>
    <scope>NUCLEOTIDE SEQUENCE [LARGE SCALE GENOMIC DNA]</scope>
    <source>
        <strain evidence="9 10">NRRL 1336</strain>
    </source>
</reference>
<dbReference type="Gene3D" id="1.20.120.1900">
    <property type="entry name" value="Gamma-tubulin complex, C-terminal domain"/>
    <property type="match status" value="1"/>
</dbReference>
<dbReference type="STRING" id="90262.A0A1X2IT44"/>
<feature type="compositionally biased region" description="Polar residues" evidence="6">
    <location>
        <begin position="174"/>
        <end position="187"/>
    </location>
</feature>
<dbReference type="GO" id="GO:0000922">
    <property type="term" value="C:spindle pole"/>
    <property type="evidence" value="ECO:0007669"/>
    <property type="project" value="InterPro"/>
</dbReference>
<evidence type="ECO:0000256" key="1">
    <source>
        <dbReference type="ARBA" id="ARBA00010337"/>
    </source>
</evidence>
<dbReference type="OrthoDB" id="66546at2759"/>
<dbReference type="InterPro" id="IPR059169">
    <property type="entry name" value="GCP5_N_ext"/>
</dbReference>
<dbReference type="InterPro" id="IPR042241">
    <property type="entry name" value="GCP_C_sf"/>
</dbReference>
<keyword evidence="2 5" id="KW-0963">Cytoplasm</keyword>
<dbReference type="AlphaFoldDB" id="A0A1X2IT44"/>
<dbReference type="Pfam" id="PF17681">
    <property type="entry name" value="GCP_N_terminal"/>
    <property type="match status" value="1"/>
</dbReference>
<evidence type="ECO:0000256" key="6">
    <source>
        <dbReference type="SAM" id="MobiDB-lite"/>
    </source>
</evidence>
<comment type="similarity">
    <text evidence="1 5">Belongs to the TUBGCP family.</text>
</comment>
<feature type="region of interest" description="Disordered" evidence="6">
    <location>
        <begin position="147"/>
        <end position="187"/>
    </location>
</feature>
<accession>A0A1X2IT44</accession>
<evidence type="ECO:0000313" key="10">
    <source>
        <dbReference type="Proteomes" id="UP000193560"/>
    </source>
</evidence>
<comment type="caution">
    <text evidence="9">The sequence shown here is derived from an EMBL/GenBank/DDBJ whole genome shotgun (WGS) entry which is preliminary data.</text>
</comment>
<dbReference type="GO" id="GO:0005874">
    <property type="term" value="C:microtubule"/>
    <property type="evidence" value="ECO:0007669"/>
    <property type="project" value="UniProtKB-KW"/>
</dbReference>
<comment type="subcellular location">
    <subcellularLocation>
        <location evidence="5">Cytoplasm</location>
        <location evidence="5">Cytoskeleton</location>
        <location evidence="5">Microtubule organizing center</location>
    </subcellularLocation>
</comment>
<proteinExistence type="inferred from homology"/>
<dbReference type="GO" id="GO:0000930">
    <property type="term" value="C:gamma-tubulin complex"/>
    <property type="evidence" value="ECO:0007669"/>
    <property type="project" value="TreeGrafter"/>
</dbReference>
<dbReference type="GO" id="GO:0005816">
    <property type="term" value="C:spindle pole body"/>
    <property type="evidence" value="ECO:0007669"/>
    <property type="project" value="UniProtKB-ARBA"/>
</dbReference>
<dbReference type="GO" id="GO:0051225">
    <property type="term" value="P:spindle assembly"/>
    <property type="evidence" value="ECO:0007669"/>
    <property type="project" value="TreeGrafter"/>
</dbReference>
<evidence type="ECO:0000259" key="7">
    <source>
        <dbReference type="Pfam" id="PF04130"/>
    </source>
</evidence>
<protein>
    <recommendedName>
        <fullName evidence="5">Spindle pole body component</fullName>
    </recommendedName>
</protein>
<gene>
    <name evidence="9" type="ORF">BCR42DRAFT_389408</name>
</gene>
<name>A0A1X2IT44_9FUNG</name>
<evidence type="ECO:0000256" key="4">
    <source>
        <dbReference type="ARBA" id="ARBA00023212"/>
    </source>
</evidence>
<feature type="domain" description="Gamma tubulin complex component protein N-terminal" evidence="8">
    <location>
        <begin position="278"/>
        <end position="669"/>
    </location>
</feature>